<evidence type="ECO:0000313" key="4">
    <source>
        <dbReference type="Proteomes" id="UP000759537"/>
    </source>
</evidence>
<reference evidence="3" key="1">
    <citation type="submission" date="2019-10" db="EMBL/GenBank/DDBJ databases">
        <authorList>
            <consortium name="DOE Joint Genome Institute"/>
            <person name="Kuo A."/>
            <person name="Miyauchi S."/>
            <person name="Kiss E."/>
            <person name="Drula E."/>
            <person name="Kohler A."/>
            <person name="Sanchez-Garcia M."/>
            <person name="Andreopoulos B."/>
            <person name="Barry K.W."/>
            <person name="Bonito G."/>
            <person name="Buee M."/>
            <person name="Carver A."/>
            <person name="Chen C."/>
            <person name="Cichocki N."/>
            <person name="Clum A."/>
            <person name="Culley D."/>
            <person name="Crous P.W."/>
            <person name="Fauchery L."/>
            <person name="Girlanda M."/>
            <person name="Hayes R."/>
            <person name="Keri Z."/>
            <person name="LaButti K."/>
            <person name="Lipzen A."/>
            <person name="Lombard V."/>
            <person name="Magnuson J."/>
            <person name="Maillard F."/>
            <person name="Morin E."/>
            <person name="Murat C."/>
            <person name="Nolan M."/>
            <person name="Ohm R."/>
            <person name="Pangilinan J."/>
            <person name="Pereira M."/>
            <person name="Perotto S."/>
            <person name="Peter M."/>
            <person name="Riley R."/>
            <person name="Sitrit Y."/>
            <person name="Stielow B."/>
            <person name="Szollosi G."/>
            <person name="Zifcakova L."/>
            <person name="Stursova M."/>
            <person name="Spatafora J.W."/>
            <person name="Tedersoo L."/>
            <person name="Vaario L.-M."/>
            <person name="Yamada A."/>
            <person name="Yan M."/>
            <person name="Wang P."/>
            <person name="Xu J."/>
            <person name="Bruns T."/>
            <person name="Baldrian P."/>
            <person name="Vilgalys R."/>
            <person name="Henrissat B."/>
            <person name="Grigoriev I.V."/>
            <person name="Hibbett D."/>
            <person name="Nagy L.G."/>
            <person name="Martin F.M."/>
        </authorList>
    </citation>
    <scope>NUCLEOTIDE SEQUENCE</scope>
    <source>
        <strain evidence="3">Prilba</strain>
    </source>
</reference>
<dbReference type="GO" id="GO:0003917">
    <property type="term" value="F:DNA topoisomerase type I (single strand cut, ATP-independent) activity"/>
    <property type="evidence" value="ECO:0007669"/>
    <property type="project" value="InterPro"/>
</dbReference>
<dbReference type="EMBL" id="WHVB01000019">
    <property type="protein sequence ID" value="KAF8472944.1"/>
    <property type="molecule type" value="Genomic_DNA"/>
</dbReference>
<gene>
    <name evidence="3" type="ORF">DFH94DRAFT_684412</name>
</gene>
<feature type="region of interest" description="Disordered" evidence="1">
    <location>
        <begin position="1"/>
        <end position="20"/>
    </location>
</feature>
<organism evidence="3 4">
    <name type="scientific">Russula ochroleuca</name>
    <dbReference type="NCBI Taxonomy" id="152965"/>
    <lineage>
        <taxon>Eukaryota</taxon>
        <taxon>Fungi</taxon>
        <taxon>Dikarya</taxon>
        <taxon>Basidiomycota</taxon>
        <taxon>Agaricomycotina</taxon>
        <taxon>Agaricomycetes</taxon>
        <taxon>Russulales</taxon>
        <taxon>Russulaceae</taxon>
        <taxon>Russula</taxon>
    </lineage>
</organism>
<evidence type="ECO:0000256" key="1">
    <source>
        <dbReference type="SAM" id="MobiDB-lite"/>
    </source>
</evidence>
<dbReference type="InterPro" id="IPR013500">
    <property type="entry name" value="TopoI_cat_euk"/>
</dbReference>
<feature type="domain" description="DNA topoisomerase I catalytic core eukaryotic-type" evidence="2">
    <location>
        <begin position="95"/>
        <end position="154"/>
    </location>
</feature>
<dbReference type="Pfam" id="PF01028">
    <property type="entry name" value="Topoisom_I"/>
    <property type="match status" value="1"/>
</dbReference>
<feature type="compositionally biased region" description="Low complexity" evidence="1">
    <location>
        <begin position="136"/>
        <end position="145"/>
    </location>
</feature>
<proteinExistence type="predicted"/>
<dbReference type="Proteomes" id="UP000759537">
    <property type="component" value="Unassembled WGS sequence"/>
</dbReference>
<comment type="caution">
    <text evidence="3">The sequence shown here is derived from an EMBL/GenBank/DDBJ whole genome shotgun (WGS) entry which is preliminary data.</text>
</comment>
<feature type="region of interest" description="Disordered" evidence="1">
    <location>
        <begin position="136"/>
        <end position="161"/>
    </location>
</feature>
<name>A0A9P5JZR7_9AGAM</name>
<sequence length="320" mass="35762">MHPTSKTTPVPPGPATATPSHAFHAQQMIQQNAYSQGDSGSGSVVDERSCLMVGRERVMGSDERVCARHGMPDDCPVEPARSTRSVLQQGRGQTSKIFRRDKNDTYGLFDRVNVAWYLNMHLLLYTKGLSAKIFRTTTPQSSRSRTQLDEGTPKTGGRKSSTTILNLLESHGRSVRPLVCGTENAWSVHGEDEEGPKYKEQKSAGESDWAQWRTEKKYAKENEKLAEEGEDVLRSRLHVVEDEFARLERCAARARRYLSSTSFRRIDRYEEAVQVTDGRSIANTELIHESSARVTITKPGHGIQDGINLPETYDASSYAT</sequence>
<evidence type="ECO:0000313" key="3">
    <source>
        <dbReference type="EMBL" id="KAF8472944.1"/>
    </source>
</evidence>
<dbReference type="GO" id="GO:0003677">
    <property type="term" value="F:DNA binding"/>
    <property type="evidence" value="ECO:0007669"/>
    <property type="project" value="InterPro"/>
</dbReference>
<reference evidence="3" key="2">
    <citation type="journal article" date="2020" name="Nat. Commun.">
        <title>Large-scale genome sequencing of mycorrhizal fungi provides insights into the early evolution of symbiotic traits.</title>
        <authorList>
            <person name="Miyauchi S."/>
            <person name="Kiss E."/>
            <person name="Kuo A."/>
            <person name="Drula E."/>
            <person name="Kohler A."/>
            <person name="Sanchez-Garcia M."/>
            <person name="Morin E."/>
            <person name="Andreopoulos B."/>
            <person name="Barry K.W."/>
            <person name="Bonito G."/>
            <person name="Buee M."/>
            <person name="Carver A."/>
            <person name="Chen C."/>
            <person name="Cichocki N."/>
            <person name="Clum A."/>
            <person name="Culley D."/>
            <person name="Crous P.W."/>
            <person name="Fauchery L."/>
            <person name="Girlanda M."/>
            <person name="Hayes R.D."/>
            <person name="Keri Z."/>
            <person name="LaButti K."/>
            <person name="Lipzen A."/>
            <person name="Lombard V."/>
            <person name="Magnuson J."/>
            <person name="Maillard F."/>
            <person name="Murat C."/>
            <person name="Nolan M."/>
            <person name="Ohm R.A."/>
            <person name="Pangilinan J."/>
            <person name="Pereira M.F."/>
            <person name="Perotto S."/>
            <person name="Peter M."/>
            <person name="Pfister S."/>
            <person name="Riley R."/>
            <person name="Sitrit Y."/>
            <person name="Stielow J.B."/>
            <person name="Szollosi G."/>
            <person name="Zifcakova L."/>
            <person name="Stursova M."/>
            <person name="Spatafora J.W."/>
            <person name="Tedersoo L."/>
            <person name="Vaario L.M."/>
            <person name="Yamada A."/>
            <person name="Yan M."/>
            <person name="Wang P."/>
            <person name="Xu J."/>
            <person name="Bruns T."/>
            <person name="Baldrian P."/>
            <person name="Vilgalys R."/>
            <person name="Dunand C."/>
            <person name="Henrissat B."/>
            <person name="Grigoriev I.V."/>
            <person name="Hibbett D."/>
            <person name="Nagy L.G."/>
            <person name="Martin F.M."/>
        </authorList>
    </citation>
    <scope>NUCLEOTIDE SEQUENCE</scope>
    <source>
        <strain evidence="3">Prilba</strain>
    </source>
</reference>
<dbReference type="AlphaFoldDB" id="A0A9P5JZR7"/>
<accession>A0A9P5JZR7</accession>
<protein>
    <recommendedName>
        <fullName evidence="2">DNA topoisomerase I catalytic core eukaryotic-type domain-containing protein</fullName>
    </recommendedName>
</protein>
<evidence type="ECO:0000259" key="2">
    <source>
        <dbReference type="Pfam" id="PF01028"/>
    </source>
</evidence>
<dbReference type="GO" id="GO:0006265">
    <property type="term" value="P:DNA topological change"/>
    <property type="evidence" value="ECO:0007669"/>
    <property type="project" value="InterPro"/>
</dbReference>
<keyword evidence="4" id="KW-1185">Reference proteome</keyword>